<keyword evidence="7" id="KW-0479">Metal-binding</keyword>
<evidence type="ECO:0000256" key="1">
    <source>
        <dbReference type="ARBA" id="ARBA00009762"/>
    </source>
</evidence>
<evidence type="ECO:0000256" key="2">
    <source>
        <dbReference type="ARBA" id="ARBA00022478"/>
    </source>
</evidence>
<evidence type="ECO:0000313" key="12">
    <source>
        <dbReference type="Proteomes" id="UP000580250"/>
    </source>
</evidence>
<reference evidence="11 12" key="1">
    <citation type="submission" date="2020-08" db="EMBL/GenBank/DDBJ databases">
        <authorList>
            <person name="Koutsovoulos G."/>
            <person name="Danchin GJ E."/>
        </authorList>
    </citation>
    <scope>NUCLEOTIDE SEQUENCE [LARGE SCALE GENOMIC DNA]</scope>
</reference>
<dbReference type="GO" id="GO:0006269">
    <property type="term" value="P:DNA replication, synthesis of primer"/>
    <property type="evidence" value="ECO:0007669"/>
    <property type="project" value="UniProtKB-KW"/>
</dbReference>
<dbReference type="GO" id="GO:0005658">
    <property type="term" value="C:alpha DNA polymerase:primase complex"/>
    <property type="evidence" value="ECO:0007669"/>
    <property type="project" value="UniProtKB-ARBA"/>
</dbReference>
<dbReference type="FunFam" id="3.90.920.10:FF:000003">
    <property type="entry name" value="DNA primase"/>
    <property type="match status" value="1"/>
</dbReference>
<proteinExistence type="inferred from homology"/>
<keyword evidence="4 10" id="KW-0808">Transferase</keyword>
<evidence type="ECO:0000256" key="6">
    <source>
        <dbReference type="ARBA" id="ARBA00022705"/>
    </source>
</evidence>
<dbReference type="OrthoDB" id="19606at2759"/>
<evidence type="ECO:0000256" key="3">
    <source>
        <dbReference type="ARBA" id="ARBA00022515"/>
    </source>
</evidence>
<name>A0A6V7WFY5_MELEN</name>
<keyword evidence="8" id="KW-0862">Zinc</keyword>
<accession>A0A6V7WFY5</accession>
<dbReference type="Pfam" id="PF01896">
    <property type="entry name" value="DNA_primase_S"/>
    <property type="match status" value="1"/>
</dbReference>
<keyword evidence="3 10" id="KW-0639">Primosome</keyword>
<gene>
    <name evidence="11" type="ORF">MENT_LOCUS38372</name>
</gene>
<comment type="similarity">
    <text evidence="1 10">Belongs to the eukaryotic-type primase small subunit family.</text>
</comment>
<dbReference type="InterPro" id="IPR002755">
    <property type="entry name" value="DNA_primase_S"/>
</dbReference>
<evidence type="ECO:0000256" key="7">
    <source>
        <dbReference type="ARBA" id="ARBA00022723"/>
    </source>
</evidence>
<dbReference type="EMBL" id="CAJEWN010000565">
    <property type="protein sequence ID" value="CAD2185917.1"/>
    <property type="molecule type" value="Genomic_DNA"/>
</dbReference>
<evidence type="ECO:0000313" key="11">
    <source>
        <dbReference type="EMBL" id="CAD2185917.1"/>
    </source>
</evidence>
<evidence type="ECO:0000256" key="5">
    <source>
        <dbReference type="ARBA" id="ARBA00022695"/>
    </source>
</evidence>
<dbReference type="EC" id="2.7.7.-" evidence="10"/>
<keyword evidence="5" id="KW-0548">Nucleotidyltransferase</keyword>
<keyword evidence="9" id="KW-0804">Transcription</keyword>
<sequence length="404" mass="47918">MDFIPERLEFYLKKYYLNHYPYNLMLKWLSYGKANLLPNREFAFILKDDIHIRFLSFRTLDEFKEKILRTNPFKIDIGAVYNRPPLDRKKFADFYAIERELVFDIDLTDYDLIRNCCKEAKVCNKCWRWIIIAVKVLNLLLKTQFGFKHLLWVFSGRRGIHCWVADQKARSLNNKAREAVAKYLIIQGKENSAKTKYRVHPMAEIAFRCILDSGEFENLIFEQGWLDTQEEWTKILNLCPDVEMREIMDKEFRRVNTPQDRWELITMRFDQEKRAKIKEENAGTKLPNIPNELSINFLRFFVLEYAYPKLDEKVTVGINHLLKAPFTVHPKTGFIAVPLNIEDINNFNLNELPRVDKLEEIGGESSSSGKFFNYRNWGQGRDVGLPELFFRLETRPEFFPPPVS</sequence>
<dbReference type="GO" id="GO:0003899">
    <property type="term" value="F:DNA-directed RNA polymerase activity"/>
    <property type="evidence" value="ECO:0007669"/>
    <property type="project" value="InterPro"/>
</dbReference>
<dbReference type="InterPro" id="IPR014052">
    <property type="entry name" value="DNA_primase_ssu_euk/arc"/>
</dbReference>
<keyword evidence="6 10" id="KW-0235">DNA replication</keyword>
<dbReference type="SUPFAM" id="SSF56747">
    <property type="entry name" value="Prim-pol domain"/>
    <property type="match status" value="1"/>
</dbReference>
<evidence type="ECO:0000256" key="10">
    <source>
        <dbReference type="RuleBase" id="RU003514"/>
    </source>
</evidence>
<organism evidence="11 12">
    <name type="scientific">Meloidogyne enterolobii</name>
    <name type="common">Root-knot nematode worm</name>
    <name type="synonym">Meloidogyne mayaguensis</name>
    <dbReference type="NCBI Taxonomy" id="390850"/>
    <lineage>
        <taxon>Eukaryota</taxon>
        <taxon>Metazoa</taxon>
        <taxon>Ecdysozoa</taxon>
        <taxon>Nematoda</taxon>
        <taxon>Chromadorea</taxon>
        <taxon>Rhabditida</taxon>
        <taxon>Tylenchina</taxon>
        <taxon>Tylenchomorpha</taxon>
        <taxon>Tylenchoidea</taxon>
        <taxon>Meloidogynidae</taxon>
        <taxon>Meloidogyninae</taxon>
        <taxon>Meloidogyne</taxon>
    </lineage>
</organism>
<comment type="caution">
    <text evidence="11">The sequence shown here is derived from an EMBL/GenBank/DDBJ whole genome shotgun (WGS) entry which is preliminary data.</text>
</comment>
<dbReference type="Proteomes" id="UP000580250">
    <property type="component" value="Unassembled WGS sequence"/>
</dbReference>
<dbReference type="Gene3D" id="3.90.920.10">
    <property type="entry name" value="DNA primase, PRIM domain"/>
    <property type="match status" value="1"/>
</dbReference>
<protein>
    <recommendedName>
        <fullName evidence="10">DNA primase</fullName>
        <ecNumber evidence="10">2.7.7.-</ecNumber>
    </recommendedName>
</protein>
<dbReference type="GO" id="GO:0046872">
    <property type="term" value="F:metal ion binding"/>
    <property type="evidence" value="ECO:0007669"/>
    <property type="project" value="UniProtKB-KW"/>
</dbReference>
<evidence type="ECO:0000256" key="4">
    <source>
        <dbReference type="ARBA" id="ARBA00022679"/>
    </source>
</evidence>
<dbReference type="AlphaFoldDB" id="A0A6V7WFY5"/>
<keyword evidence="2 10" id="KW-0240">DNA-directed RNA polymerase</keyword>
<dbReference type="CDD" id="cd04860">
    <property type="entry name" value="AE_Prim_S"/>
    <property type="match status" value="1"/>
</dbReference>
<dbReference type="PANTHER" id="PTHR10536">
    <property type="entry name" value="DNA PRIMASE SMALL SUBUNIT"/>
    <property type="match status" value="1"/>
</dbReference>
<evidence type="ECO:0000256" key="9">
    <source>
        <dbReference type="ARBA" id="ARBA00023163"/>
    </source>
</evidence>
<evidence type="ECO:0000256" key="8">
    <source>
        <dbReference type="ARBA" id="ARBA00022833"/>
    </source>
</evidence>
<dbReference type="NCBIfam" id="TIGR00335">
    <property type="entry name" value="primase_sml"/>
    <property type="match status" value="1"/>
</dbReference>